<dbReference type="AlphaFoldDB" id="A0A9D1EMC3"/>
<reference evidence="2" key="1">
    <citation type="submission" date="2020-10" db="EMBL/GenBank/DDBJ databases">
        <authorList>
            <person name="Gilroy R."/>
        </authorList>
    </citation>
    <scope>NUCLEOTIDE SEQUENCE</scope>
    <source>
        <strain evidence="2">CHK157-1446</strain>
    </source>
</reference>
<dbReference type="GO" id="GO:0006508">
    <property type="term" value="P:proteolysis"/>
    <property type="evidence" value="ECO:0007669"/>
    <property type="project" value="InterPro"/>
</dbReference>
<evidence type="ECO:0000259" key="1">
    <source>
        <dbReference type="Pfam" id="PF04389"/>
    </source>
</evidence>
<comment type="caution">
    <text evidence="2">The sequence shown here is derived from an EMBL/GenBank/DDBJ whole genome shotgun (WGS) entry which is preliminary data.</text>
</comment>
<sequence length="415" mass="46395">MNKKTVARIFKDTAYVRAGGTDEELRCAQYIKDTLSGYGAQAYIEPFKAPMGTIREQMLMVDEVNIPCKAYMLCGSGTVKAPLYYLANTDRHSLSRCKDKIVMVDGYLGRWIYKDAIDSGAAAIITYDGSVNYSDRDIDQRELRSTLLGEDGSERKVLCVNINAKDAAKLIKNGAQGKEAMICVTQDEYEGESRNVVLELPGETDETIVFTAHYDSTYLSKGAYDNMSGSIGLMAIAEHFLKNTHRYTLRFIWCGSEERGLLGSKAYCAAHEDALEKVVLNINLDMIGSVMGRFIACCTAEEKLVGYIEYMASEKGFGMKAYQDVYSSDSTPFADKGVPAVSFARIAPTSTATIHNRYDTYQSISADNMLRDISFITDFASRMANAKTMPVAKQMPDKMREELDYYMLRKRRPQK</sequence>
<feature type="domain" description="Peptidase M28" evidence="1">
    <location>
        <begin position="195"/>
        <end position="369"/>
    </location>
</feature>
<dbReference type="GO" id="GO:0008235">
    <property type="term" value="F:metalloexopeptidase activity"/>
    <property type="evidence" value="ECO:0007669"/>
    <property type="project" value="InterPro"/>
</dbReference>
<reference evidence="2" key="2">
    <citation type="journal article" date="2021" name="PeerJ">
        <title>Extensive microbial diversity within the chicken gut microbiome revealed by metagenomics and culture.</title>
        <authorList>
            <person name="Gilroy R."/>
            <person name="Ravi A."/>
            <person name="Getino M."/>
            <person name="Pursley I."/>
            <person name="Horton D.L."/>
            <person name="Alikhan N.F."/>
            <person name="Baker D."/>
            <person name="Gharbi K."/>
            <person name="Hall N."/>
            <person name="Watson M."/>
            <person name="Adriaenssens E.M."/>
            <person name="Foster-Nyarko E."/>
            <person name="Jarju S."/>
            <person name="Secka A."/>
            <person name="Antonio M."/>
            <person name="Oren A."/>
            <person name="Chaudhuri R.R."/>
            <person name="La Ragione R."/>
            <person name="Hildebrand F."/>
            <person name="Pallen M.J."/>
        </authorList>
    </citation>
    <scope>NUCLEOTIDE SEQUENCE</scope>
    <source>
        <strain evidence="2">CHK157-1446</strain>
    </source>
</reference>
<dbReference type="PANTHER" id="PTHR12147">
    <property type="entry name" value="METALLOPEPTIDASE M28 FAMILY MEMBER"/>
    <property type="match status" value="1"/>
</dbReference>
<dbReference type="PANTHER" id="PTHR12147:SF26">
    <property type="entry name" value="PEPTIDASE M28 DOMAIN-CONTAINING PROTEIN"/>
    <property type="match status" value="1"/>
</dbReference>
<dbReference type="Pfam" id="PF04389">
    <property type="entry name" value="Peptidase_M28"/>
    <property type="match status" value="1"/>
</dbReference>
<evidence type="ECO:0000313" key="2">
    <source>
        <dbReference type="EMBL" id="HIS23846.1"/>
    </source>
</evidence>
<dbReference type="InterPro" id="IPR045175">
    <property type="entry name" value="M28_fam"/>
</dbReference>
<dbReference type="EMBL" id="DVIR01000003">
    <property type="protein sequence ID" value="HIS23846.1"/>
    <property type="molecule type" value="Genomic_DNA"/>
</dbReference>
<proteinExistence type="predicted"/>
<dbReference type="Gene3D" id="3.50.30.30">
    <property type="match status" value="1"/>
</dbReference>
<dbReference type="Proteomes" id="UP000823982">
    <property type="component" value="Unassembled WGS sequence"/>
</dbReference>
<dbReference type="InterPro" id="IPR007484">
    <property type="entry name" value="Peptidase_M28"/>
</dbReference>
<protein>
    <submittedName>
        <fullName evidence="2">DUF4910 domain-containing protein</fullName>
    </submittedName>
</protein>
<dbReference type="Gene3D" id="3.40.630.10">
    <property type="entry name" value="Zn peptidases"/>
    <property type="match status" value="1"/>
</dbReference>
<accession>A0A9D1EMC3</accession>
<gene>
    <name evidence="2" type="ORF">IAD01_00345</name>
</gene>
<organism evidence="2 3">
    <name type="scientific">Candidatus Faeciplasma gallinarum</name>
    <dbReference type="NCBI Taxonomy" id="2840799"/>
    <lineage>
        <taxon>Bacteria</taxon>
        <taxon>Bacillati</taxon>
        <taxon>Bacillota</taxon>
        <taxon>Clostridia</taxon>
        <taxon>Eubacteriales</taxon>
        <taxon>Oscillospiraceae</taxon>
        <taxon>Oscillospiraceae incertae sedis</taxon>
        <taxon>Candidatus Faeciplasma</taxon>
    </lineage>
</organism>
<name>A0A9D1EMC3_9FIRM</name>
<dbReference type="SUPFAM" id="SSF53187">
    <property type="entry name" value="Zn-dependent exopeptidases"/>
    <property type="match status" value="1"/>
</dbReference>
<evidence type="ECO:0000313" key="3">
    <source>
        <dbReference type="Proteomes" id="UP000823982"/>
    </source>
</evidence>